<evidence type="ECO:0000313" key="2">
    <source>
        <dbReference type="Proteomes" id="UP000466848"/>
    </source>
</evidence>
<dbReference type="Proteomes" id="UP000466848">
    <property type="component" value="Chromosome"/>
</dbReference>
<dbReference type="AlphaFoldDB" id="A0A858BWU2"/>
<dbReference type="EMBL" id="CP048649">
    <property type="protein sequence ID" value="QIB69578.1"/>
    <property type="molecule type" value="Genomic_DNA"/>
</dbReference>
<organism evidence="1 2">
    <name type="scientific">Aminipila butyrica</name>
    <dbReference type="NCBI Taxonomy" id="433296"/>
    <lineage>
        <taxon>Bacteria</taxon>
        <taxon>Bacillati</taxon>
        <taxon>Bacillota</taxon>
        <taxon>Clostridia</taxon>
        <taxon>Peptostreptococcales</taxon>
        <taxon>Anaerovoracaceae</taxon>
        <taxon>Aminipila</taxon>
    </lineage>
</organism>
<gene>
    <name evidence="1" type="ORF">Ami103574_09645</name>
</gene>
<protein>
    <submittedName>
        <fullName evidence="1">Uncharacterized protein</fullName>
    </submittedName>
</protein>
<evidence type="ECO:0000313" key="1">
    <source>
        <dbReference type="EMBL" id="QIB69578.1"/>
    </source>
</evidence>
<dbReference type="RefSeq" id="WP_163066819.1">
    <property type="nucleotide sequence ID" value="NZ_CP048649.1"/>
</dbReference>
<keyword evidence="2" id="KW-1185">Reference proteome</keyword>
<accession>A0A858BWU2</accession>
<dbReference type="KEGG" id="abut:Ami103574_09645"/>
<proteinExistence type="predicted"/>
<sequence>MEYKKCERTSKIMVMVSGILLLLLFVGALALCTSVANRSNRAMSAAAALEELQNSIEYSDSDIEISFQVPSDYPAEDWNIIIAGRIEMEDVGGMSVHFFQEENSTHSWLAGKRYVISMRDSNYTDLLMVASLPDQNGDTTSIDVDLLKLAKSSIMIRKSYSMQIPDNLLNYRYREEDADNFTLWNNDVNIGGMERLSEDSLYELNHASLISEEELSGFPVPAVKRLYERDYPAASGRTDTYEQLRIGLLYNNSWYDFWLDLRYGSDNDLLQLVKSVQFYVDSAEEPIPGLKQEEIDYKAE</sequence>
<reference evidence="1 2" key="1">
    <citation type="submission" date="2020-02" db="EMBL/GenBank/DDBJ databases">
        <authorList>
            <person name="Kim Y.B."/>
            <person name="Roh S.W."/>
        </authorList>
    </citation>
    <scope>NUCLEOTIDE SEQUENCE [LARGE SCALE GENOMIC DNA]</scope>
    <source>
        <strain evidence="1 2">DSM 103574</strain>
    </source>
</reference>
<name>A0A858BWU2_9FIRM</name>